<protein>
    <submittedName>
        <fullName evidence="1">Uncharacterized protein</fullName>
    </submittedName>
</protein>
<gene>
    <name evidence="1" type="ORF">LTRI10_LOCUS8136</name>
</gene>
<keyword evidence="2" id="KW-1185">Reference proteome</keyword>
<reference evidence="1 2" key="1">
    <citation type="submission" date="2024-04" db="EMBL/GenBank/DDBJ databases">
        <authorList>
            <person name="Fracassetti M."/>
        </authorList>
    </citation>
    <scope>NUCLEOTIDE SEQUENCE [LARGE SCALE GENOMIC DNA]</scope>
</reference>
<name>A0AAV2CX96_9ROSI</name>
<evidence type="ECO:0000313" key="2">
    <source>
        <dbReference type="Proteomes" id="UP001497516"/>
    </source>
</evidence>
<proteinExistence type="predicted"/>
<dbReference type="AlphaFoldDB" id="A0AAV2CX96"/>
<dbReference type="Proteomes" id="UP001497516">
    <property type="component" value="Chromosome 10"/>
</dbReference>
<sequence length="86" mass="9784">MQAQTYIPQPRHRNQNSGAAIPQASLVTQCRQSPRGFKVSRSPKILLGRSHNAAMPRDHVDDVCIGHAPMRRIKREKWVDVEPEEC</sequence>
<evidence type="ECO:0000313" key="1">
    <source>
        <dbReference type="EMBL" id="CAL1360719.1"/>
    </source>
</evidence>
<organism evidence="1 2">
    <name type="scientific">Linum trigynum</name>
    <dbReference type="NCBI Taxonomy" id="586398"/>
    <lineage>
        <taxon>Eukaryota</taxon>
        <taxon>Viridiplantae</taxon>
        <taxon>Streptophyta</taxon>
        <taxon>Embryophyta</taxon>
        <taxon>Tracheophyta</taxon>
        <taxon>Spermatophyta</taxon>
        <taxon>Magnoliopsida</taxon>
        <taxon>eudicotyledons</taxon>
        <taxon>Gunneridae</taxon>
        <taxon>Pentapetalae</taxon>
        <taxon>rosids</taxon>
        <taxon>fabids</taxon>
        <taxon>Malpighiales</taxon>
        <taxon>Linaceae</taxon>
        <taxon>Linum</taxon>
    </lineage>
</organism>
<dbReference type="EMBL" id="OZ034814">
    <property type="protein sequence ID" value="CAL1360719.1"/>
    <property type="molecule type" value="Genomic_DNA"/>
</dbReference>
<accession>A0AAV2CX96</accession>